<keyword evidence="3" id="KW-0862">Zinc</keyword>
<keyword evidence="7" id="KW-1185">Reference proteome</keyword>
<keyword evidence="6" id="KW-0808">Transferase</keyword>
<evidence type="ECO:0000256" key="2">
    <source>
        <dbReference type="ARBA" id="ARBA00022771"/>
    </source>
</evidence>
<feature type="region of interest" description="Disordered" evidence="4">
    <location>
        <begin position="278"/>
        <end position="301"/>
    </location>
</feature>
<protein>
    <submittedName>
        <fullName evidence="6">Histone-lysine n-methyltransferase mll-like protein</fullName>
    </submittedName>
</protein>
<dbReference type="GO" id="GO:0003677">
    <property type="term" value="F:DNA binding"/>
    <property type="evidence" value="ECO:0007669"/>
    <property type="project" value="InterPro"/>
</dbReference>
<dbReference type="GO" id="GO:0008168">
    <property type="term" value="F:methyltransferase activity"/>
    <property type="evidence" value="ECO:0007669"/>
    <property type="project" value="UniProtKB-KW"/>
</dbReference>
<organism evidence="6 7">
    <name type="scientific">Chrysochromulina tobinii</name>
    <dbReference type="NCBI Taxonomy" id="1460289"/>
    <lineage>
        <taxon>Eukaryota</taxon>
        <taxon>Haptista</taxon>
        <taxon>Haptophyta</taxon>
        <taxon>Prymnesiophyceae</taxon>
        <taxon>Prymnesiales</taxon>
        <taxon>Chrysochromulinaceae</taxon>
        <taxon>Chrysochromulina</taxon>
    </lineage>
</organism>
<accession>A0A0M0JFU2</accession>
<dbReference type="InterPro" id="IPR002857">
    <property type="entry name" value="Znf_CXXC"/>
</dbReference>
<evidence type="ECO:0000256" key="3">
    <source>
        <dbReference type="ARBA" id="ARBA00022833"/>
    </source>
</evidence>
<evidence type="ECO:0000256" key="4">
    <source>
        <dbReference type="SAM" id="MobiDB-lite"/>
    </source>
</evidence>
<keyword evidence="6" id="KW-0489">Methyltransferase</keyword>
<name>A0A0M0JFU2_9EUKA</name>
<dbReference type="PROSITE" id="PS51058">
    <property type="entry name" value="ZF_CXXC"/>
    <property type="match status" value="1"/>
</dbReference>
<evidence type="ECO:0000259" key="5">
    <source>
        <dbReference type="PROSITE" id="PS51058"/>
    </source>
</evidence>
<evidence type="ECO:0000313" key="7">
    <source>
        <dbReference type="Proteomes" id="UP000037460"/>
    </source>
</evidence>
<sequence>MDMLADAVLAAERDVVRILTGGLAGEYERAPPQVAPGPSERVTAAFARSAYDEALEKMALKRKNDEERMYALGYETVWMPGETKTRVSDKQKPMYTKTWCPEGDTSGVPVGDHTFNKKDILRKRRSPAPPTIPYDPAQFLKKPRLPGAPPPGSVLLAMPGKPNWKPSRQRCGACAGCMRKDCVECPNCLDKPKFGGQGRRKQACEKRICMYPQPSQTYQTYPQYVMNATAAGYDRAHIYMPHSMFEPMSPLGISPQRAALLTAALTAAARDIDNELASFEDDAPTVRPPKLDSAAGTTDAP</sequence>
<keyword evidence="1" id="KW-0479">Metal-binding</keyword>
<feature type="domain" description="CXXC-type" evidence="5">
    <location>
        <begin position="164"/>
        <end position="210"/>
    </location>
</feature>
<dbReference type="OrthoDB" id="5376140at2759"/>
<dbReference type="GO" id="GO:0008270">
    <property type="term" value="F:zinc ion binding"/>
    <property type="evidence" value="ECO:0007669"/>
    <property type="project" value="UniProtKB-KW"/>
</dbReference>
<dbReference type="EMBL" id="JWZX01003017">
    <property type="protein sequence ID" value="KOO25108.1"/>
    <property type="molecule type" value="Genomic_DNA"/>
</dbReference>
<evidence type="ECO:0000256" key="1">
    <source>
        <dbReference type="ARBA" id="ARBA00022723"/>
    </source>
</evidence>
<dbReference type="Proteomes" id="UP000037460">
    <property type="component" value="Unassembled WGS sequence"/>
</dbReference>
<evidence type="ECO:0000313" key="6">
    <source>
        <dbReference type="EMBL" id="KOO25108.1"/>
    </source>
</evidence>
<dbReference type="Pfam" id="PF02008">
    <property type="entry name" value="zf-CXXC"/>
    <property type="match status" value="1"/>
</dbReference>
<comment type="caution">
    <text evidence="6">The sequence shown here is derived from an EMBL/GenBank/DDBJ whole genome shotgun (WGS) entry which is preliminary data.</text>
</comment>
<feature type="region of interest" description="Disordered" evidence="4">
    <location>
        <begin position="124"/>
        <end position="143"/>
    </location>
</feature>
<reference evidence="7" key="1">
    <citation type="journal article" date="2015" name="PLoS Genet.">
        <title>Genome Sequence and Transcriptome Analyses of Chrysochromulina tobin: Metabolic Tools for Enhanced Algal Fitness in the Prominent Order Prymnesiales (Haptophyceae).</title>
        <authorList>
            <person name="Hovde B.T."/>
            <person name="Deodato C.R."/>
            <person name="Hunsperger H.M."/>
            <person name="Ryken S.A."/>
            <person name="Yost W."/>
            <person name="Jha R.K."/>
            <person name="Patterson J."/>
            <person name="Monnat R.J. Jr."/>
            <person name="Barlow S.B."/>
            <person name="Starkenburg S.R."/>
            <person name="Cattolico R.A."/>
        </authorList>
    </citation>
    <scope>NUCLEOTIDE SEQUENCE</scope>
    <source>
        <strain evidence="7">CCMP291</strain>
    </source>
</reference>
<dbReference type="GO" id="GO:0032259">
    <property type="term" value="P:methylation"/>
    <property type="evidence" value="ECO:0007669"/>
    <property type="project" value="UniProtKB-KW"/>
</dbReference>
<gene>
    <name evidence="6" type="ORF">Ctob_002836</name>
</gene>
<proteinExistence type="predicted"/>
<dbReference type="AlphaFoldDB" id="A0A0M0JFU2"/>
<keyword evidence="2" id="KW-0863">Zinc-finger</keyword>